<reference evidence="1" key="1">
    <citation type="journal article" date="2021" name="Sci. Rep.">
        <title>Diploid genomic architecture of Nitzschia inconspicua, an elite biomass production diatom.</title>
        <authorList>
            <person name="Oliver A."/>
            <person name="Podell S."/>
            <person name="Pinowska A."/>
            <person name="Traller J.C."/>
            <person name="Smith S.R."/>
            <person name="McClure R."/>
            <person name="Beliaev A."/>
            <person name="Bohutskyi P."/>
            <person name="Hill E.A."/>
            <person name="Rabines A."/>
            <person name="Zheng H."/>
            <person name="Allen L.Z."/>
            <person name="Kuo A."/>
            <person name="Grigoriev I.V."/>
            <person name="Allen A.E."/>
            <person name="Hazlebeck D."/>
            <person name="Allen E.E."/>
        </authorList>
    </citation>
    <scope>NUCLEOTIDE SEQUENCE</scope>
    <source>
        <strain evidence="1">Hildebrandi</strain>
    </source>
</reference>
<accession>A0A9K3KV64</accession>
<protein>
    <submittedName>
        <fullName evidence="1">Uncharacterized protein</fullName>
    </submittedName>
</protein>
<dbReference type="Proteomes" id="UP000693970">
    <property type="component" value="Unassembled WGS sequence"/>
</dbReference>
<dbReference type="OrthoDB" id="127459at2759"/>
<organism evidence="1 2">
    <name type="scientific">Nitzschia inconspicua</name>
    <dbReference type="NCBI Taxonomy" id="303405"/>
    <lineage>
        <taxon>Eukaryota</taxon>
        <taxon>Sar</taxon>
        <taxon>Stramenopiles</taxon>
        <taxon>Ochrophyta</taxon>
        <taxon>Bacillariophyta</taxon>
        <taxon>Bacillariophyceae</taxon>
        <taxon>Bacillariophycidae</taxon>
        <taxon>Bacillariales</taxon>
        <taxon>Bacillariaceae</taxon>
        <taxon>Nitzschia</taxon>
    </lineage>
</organism>
<proteinExistence type="predicted"/>
<sequence>MISSSLSKLVERGYGVNKSTCKGMTCHCLQILSDEVFCTAVAEYQVMFFTKDEVEQKKVVIEWLRNGSAETESFRIPFVIEAYVSHSGRVYTLIADFYQNMELPHFGAVQPDETYYLTPVKLEGFGVADVSHVGNDGREAHHLYFHCYQEGDGAKGSTNVASMIMKTLDKTKMIRTDENGAALGAKYCDG</sequence>
<evidence type="ECO:0000313" key="1">
    <source>
        <dbReference type="EMBL" id="KAG7350227.1"/>
    </source>
</evidence>
<comment type="caution">
    <text evidence="1">The sequence shown here is derived from an EMBL/GenBank/DDBJ whole genome shotgun (WGS) entry which is preliminary data.</text>
</comment>
<name>A0A9K3KV64_9STRA</name>
<dbReference type="AlphaFoldDB" id="A0A9K3KV64"/>
<dbReference type="EMBL" id="JAGRRH010000018">
    <property type="protein sequence ID" value="KAG7350227.1"/>
    <property type="molecule type" value="Genomic_DNA"/>
</dbReference>
<reference evidence="1" key="2">
    <citation type="submission" date="2021-04" db="EMBL/GenBank/DDBJ databases">
        <authorList>
            <person name="Podell S."/>
        </authorList>
    </citation>
    <scope>NUCLEOTIDE SEQUENCE</scope>
    <source>
        <strain evidence="1">Hildebrandi</strain>
    </source>
</reference>
<gene>
    <name evidence="1" type="ORF">IV203_009587</name>
</gene>
<evidence type="ECO:0000313" key="2">
    <source>
        <dbReference type="Proteomes" id="UP000693970"/>
    </source>
</evidence>
<keyword evidence="2" id="KW-1185">Reference proteome</keyword>